<organism evidence="7 8">
    <name type="scientific">Euroglyphus maynei</name>
    <name type="common">Mayne's house dust mite</name>
    <dbReference type="NCBI Taxonomy" id="6958"/>
    <lineage>
        <taxon>Eukaryota</taxon>
        <taxon>Metazoa</taxon>
        <taxon>Ecdysozoa</taxon>
        <taxon>Arthropoda</taxon>
        <taxon>Chelicerata</taxon>
        <taxon>Arachnida</taxon>
        <taxon>Acari</taxon>
        <taxon>Acariformes</taxon>
        <taxon>Sarcoptiformes</taxon>
        <taxon>Astigmata</taxon>
        <taxon>Psoroptidia</taxon>
        <taxon>Analgoidea</taxon>
        <taxon>Pyroglyphidae</taxon>
        <taxon>Pyroglyphinae</taxon>
        <taxon>Euroglyphus</taxon>
    </lineage>
</organism>
<feature type="non-terminal residue" evidence="7">
    <location>
        <position position="128"/>
    </location>
</feature>
<dbReference type="Gene3D" id="1.25.40.20">
    <property type="entry name" value="Ankyrin repeat-containing domain"/>
    <property type="match status" value="1"/>
</dbReference>
<keyword evidence="4" id="KW-0528">Neurotoxin</keyword>
<evidence type="ECO:0000256" key="3">
    <source>
        <dbReference type="ARBA" id="ARBA00022537"/>
    </source>
</evidence>
<dbReference type="GO" id="GO:0006887">
    <property type="term" value="P:exocytosis"/>
    <property type="evidence" value="ECO:0007669"/>
    <property type="project" value="UniProtKB-KW"/>
</dbReference>
<comment type="subcellular location">
    <subcellularLocation>
        <location evidence="1">Target cell membrane</location>
    </subcellularLocation>
</comment>
<dbReference type="SMART" id="SM00248">
    <property type="entry name" value="ANK"/>
    <property type="match status" value="2"/>
</dbReference>
<keyword evidence="4" id="KW-0800">Toxin</keyword>
<dbReference type="EMBL" id="MUJZ01000925">
    <property type="protein sequence ID" value="OTF84064.1"/>
    <property type="molecule type" value="Genomic_DNA"/>
</dbReference>
<keyword evidence="5" id="KW-0472">Membrane</keyword>
<dbReference type="InterPro" id="IPR002110">
    <property type="entry name" value="Ankyrin_rpt"/>
</dbReference>
<evidence type="ECO:0000313" key="7">
    <source>
        <dbReference type="EMBL" id="OTF84064.1"/>
    </source>
</evidence>
<sequence>LVKWFLDQSPESVNEVNLYGRSPLHIAAFNHNVEMCNLLVSYGAQMNPIMKVRNQYLTPLDAVLQNGSSTSTTSDLDELLDFLRKNGAQPLAQIDRHLADQNNLNFPSEMENTKFQLSPASNKDISID</sequence>
<keyword evidence="3" id="KW-1052">Target cell membrane</keyword>
<evidence type="ECO:0000256" key="1">
    <source>
        <dbReference type="ARBA" id="ARBA00004175"/>
    </source>
</evidence>
<keyword evidence="4" id="KW-0638">Presynaptic neurotoxin</keyword>
<evidence type="ECO:0000256" key="4">
    <source>
        <dbReference type="ARBA" id="ARBA00023028"/>
    </source>
</evidence>
<dbReference type="Proteomes" id="UP000194236">
    <property type="component" value="Unassembled WGS sequence"/>
</dbReference>
<dbReference type="OrthoDB" id="539213at2759"/>
<dbReference type="Pfam" id="PF12796">
    <property type="entry name" value="Ank_2"/>
    <property type="match status" value="1"/>
</dbReference>
<proteinExistence type="predicted"/>
<evidence type="ECO:0000256" key="2">
    <source>
        <dbReference type="ARBA" id="ARBA00022483"/>
    </source>
</evidence>
<dbReference type="SUPFAM" id="SSF48403">
    <property type="entry name" value="Ankyrin repeat"/>
    <property type="match status" value="1"/>
</dbReference>
<dbReference type="PROSITE" id="PS50297">
    <property type="entry name" value="ANK_REP_REGION"/>
    <property type="match status" value="1"/>
</dbReference>
<reference evidence="7 8" key="1">
    <citation type="submission" date="2017-03" db="EMBL/GenBank/DDBJ databases">
        <title>Genome Survey of Euroglyphus maynei.</title>
        <authorList>
            <person name="Arlian L.G."/>
            <person name="Morgan M.S."/>
            <person name="Rider S.D."/>
        </authorList>
    </citation>
    <scope>NUCLEOTIDE SEQUENCE [LARGE SCALE GENOMIC DNA]</scope>
    <source>
        <strain evidence="7">Arlian Lab</strain>
        <tissue evidence="7">Whole body</tissue>
    </source>
</reference>
<name>A0A1Y3BVX5_EURMA</name>
<accession>A0A1Y3BVX5</accession>
<dbReference type="InterPro" id="IPR036770">
    <property type="entry name" value="Ankyrin_rpt-contain_sf"/>
</dbReference>
<gene>
    <name evidence="7" type="ORF">BLA29_013357</name>
</gene>
<dbReference type="GO" id="GO:0044231">
    <property type="term" value="C:host cell presynaptic membrane"/>
    <property type="evidence" value="ECO:0007669"/>
    <property type="project" value="UniProtKB-KW"/>
</dbReference>
<protein>
    <submittedName>
        <fullName evidence="7">Uncharacterized protein</fullName>
    </submittedName>
</protein>
<evidence type="ECO:0000256" key="6">
    <source>
        <dbReference type="PROSITE-ProRule" id="PRU00023"/>
    </source>
</evidence>
<evidence type="ECO:0000313" key="8">
    <source>
        <dbReference type="Proteomes" id="UP000194236"/>
    </source>
</evidence>
<dbReference type="PROSITE" id="PS50088">
    <property type="entry name" value="ANK_REPEAT"/>
    <property type="match status" value="1"/>
</dbReference>
<comment type="caution">
    <text evidence="7">The sequence shown here is derived from an EMBL/GenBank/DDBJ whole genome shotgun (WGS) entry which is preliminary data.</text>
</comment>
<keyword evidence="8" id="KW-1185">Reference proteome</keyword>
<feature type="repeat" description="ANK" evidence="6">
    <location>
        <begin position="19"/>
        <end position="51"/>
    </location>
</feature>
<dbReference type="AlphaFoldDB" id="A0A1Y3BVX5"/>
<keyword evidence="5" id="KW-1053">Target membrane</keyword>
<dbReference type="GO" id="GO:0044218">
    <property type="term" value="C:other organism cell membrane"/>
    <property type="evidence" value="ECO:0007669"/>
    <property type="project" value="UniProtKB-KW"/>
</dbReference>
<keyword evidence="6" id="KW-0040">ANK repeat</keyword>
<keyword evidence="2" id="KW-0268">Exocytosis</keyword>
<feature type="non-terminal residue" evidence="7">
    <location>
        <position position="1"/>
    </location>
</feature>
<evidence type="ECO:0000256" key="5">
    <source>
        <dbReference type="ARBA" id="ARBA00023298"/>
    </source>
</evidence>